<dbReference type="Gene3D" id="3.30.450.40">
    <property type="match status" value="1"/>
</dbReference>
<dbReference type="Gene3D" id="1.10.10.10">
    <property type="entry name" value="Winged helix-like DNA-binding domain superfamily/Winged helix DNA-binding domain"/>
    <property type="match status" value="1"/>
</dbReference>
<keyword evidence="2" id="KW-0238">DNA-binding</keyword>
<dbReference type="InterPro" id="IPR036388">
    <property type="entry name" value="WH-like_DNA-bd_sf"/>
</dbReference>
<dbReference type="SUPFAM" id="SSF46785">
    <property type="entry name" value="Winged helix' DNA-binding domain"/>
    <property type="match status" value="1"/>
</dbReference>
<feature type="domain" description="HTH iclR-type" evidence="4">
    <location>
        <begin position="21"/>
        <end position="80"/>
    </location>
</feature>
<dbReference type="Proteomes" id="UP001164803">
    <property type="component" value="Chromosome"/>
</dbReference>
<dbReference type="Pfam" id="PF09339">
    <property type="entry name" value="HTH_IclR"/>
    <property type="match status" value="1"/>
</dbReference>
<evidence type="ECO:0000259" key="5">
    <source>
        <dbReference type="PROSITE" id="PS51078"/>
    </source>
</evidence>
<keyword evidence="1" id="KW-0805">Transcription regulation</keyword>
<protein>
    <submittedName>
        <fullName evidence="6">IclR family transcriptional regulator</fullName>
    </submittedName>
</protein>
<evidence type="ECO:0000313" key="6">
    <source>
        <dbReference type="EMBL" id="WAH37138.1"/>
    </source>
</evidence>
<organism evidence="6 7">
    <name type="scientific">Alicyclobacillus dauci</name>
    <dbReference type="NCBI Taxonomy" id="1475485"/>
    <lineage>
        <taxon>Bacteria</taxon>
        <taxon>Bacillati</taxon>
        <taxon>Bacillota</taxon>
        <taxon>Bacilli</taxon>
        <taxon>Bacillales</taxon>
        <taxon>Alicyclobacillaceae</taxon>
        <taxon>Alicyclobacillus</taxon>
    </lineage>
</organism>
<dbReference type="RefSeq" id="WP_268044583.1">
    <property type="nucleotide sequence ID" value="NZ_CP104064.1"/>
</dbReference>
<reference evidence="6" key="1">
    <citation type="submission" date="2022-08" db="EMBL/GenBank/DDBJ databases">
        <title>Alicyclobacillus dauci DSM2870, complete genome.</title>
        <authorList>
            <person name="Wang Q."/>
            <person name="Cai R."/>
            <person name="Wang Z."/>
        </authorList>
    </citation>
    <scope>NUCLEOTIDE SEQUENCE</scope>
    <source>
        <strain evidence="6">DSM 28700</strain>
    </source>
</reference>
<feature type="domain" description="IclR-ED" evidence="5">
    <location>
        <begin position="81"/>
        <end position="264"/>
    </location>
</feature>
<proteinExistence type="predicted"/>
<gene>
    <name evidence="6" type="ORF">NZD86_00725</name>
</gene>
<keyword evidence="3" id="KW-0804">Transcription</keyword>
<name>A0ABY6Z3D9_9BACL</name>
<dbReference type="PROSITE" id="PS51077">
    <property type="entry name" value="HTH_ICLR"/>
    <property type="match status" value="1"/>
</dbReference>
<dbReference type="PANTHER" id="PTHR30136">
    <property type="entry name" value="HELIX-TURN-HELIX TRANSCRIPTIONAL REGULATOR, ICLR FAMILY"/>
    <property type="match status" value="1"/>
</dbReference>
<dbReference type="InterPro" id="IPR050707">
    <property type="entry name" value="HTH_MetabolicPath_Reg"/>
</dbReference>
<dbReference type="InterPro" id="IPR005471">
    <property type="entry name" value="Tscrpt_reg_IclR_N"/>
</dbReference>
<dbReference type="PANTHER" id="PTHR30136:SF39">
    <property type="entry name" value="TRANSCRIPTIONAL REGULATORY PROTEIN"/>
    <property type="match status" value="1"/>
</dbReference>
<keyword evidence="7" id="KW-1185">Reference proteome</keyword>
<dbReference type="SUPFAM" id="SSF55781">
    <property type="entry name" value="GAF domain-like"/>
    <property type="match status" value="1"/>
</dbReference>
<dbReference type="InterPro" id="IPR014757">
    <property type="entry name" value="Tscrpt_reg_IclR_C"/>
</dbReference>
<dbReference type="PROSITE" id="PS51078">
    <property type="entry name" value="ICLR_ED"/>
    <property type="match status" value="1"/>
</dbReference>
<evidence type="ECO:0000313" key="7">
    <source>
        <dbReference type="Proteomes" id="UP001164803"/>
    </source>
</evidence>
<dbReference type="EMBL" id="CP104064">
    <property type="protein sequence ID" value="WAH37138.1"/>
    <property type="molecule type" value="Genomic_DNA"/>
</dbReference>
<dbReference type="InterPro" id="IPR029016">
    <property type="entry name" value="GAF-like_dom_sf"/>
</dbReference>
<accession>A0ABY6Z3D9</accession>
<evidence type="ECO:0000256" key="3">
    <source>
        <dbReference type="ARBA" id="ARBA00023163"/>
    </source>
</evidence>
<sequence>MLTEAEKMLICGKSSAIHQDIELLDRVLAILDCLEGSQMLSLTEIAHRTNLPKPTCFRLLQAMQRNYLVRQEGRYYGLGSRMYSYVFSSIMHQPLRRTVKPFLQKLSRETHLSSLLFVRHGAFRVAIAMEEWDHGGEEYVDIGQVGVIYAGSPSKVLMAWLSKPQRDAVLAEVTWVPLTTNTLASRNEYEEECLRIRKTGWAISRGEREPTAFSISTPVRDQTGVVIAALTLTGLLSELNDSCVPIWVKSLLESSRALSSRLGYVDRT</sequence>
<dbReference type="SMART" id="SM00346">
    <property type="entry name" value="HTH_ICLR"/>
    <property type="match status" value="1"/>
</dbReference>
<evidence type="ECO:0000256" key="2">
    <source>
        <dbReference type="ARBA" id="ARBA00023125"/>
    </source>
</evidence>
<dbReference type="Pfam" id="PF01614">
    <property type="entry name" value="IclR_C"/>
    <property type="match status" value="1"/>
</dbReference>
<dbReference type="InterPro" id="IPR036390">
    <property type="entry name" value="WH_DNA-bd_sf"/>
</dbReference>
<evidence type="ECO:0000259" key="4">
    <source>
        <dbReference type="PROSITE" id="PS51077"/>
    </source>
</evidence>
<evidence type="ECO:0000256" key="1">
    <source>
        <dbReference type="ARBA" id="ARBA00023015"/>
    </source>
</evidence>